<name>A0A3S0R931_9BACT</name>
<dbReference type="RefSeq" id="WP_126677410.1">
    <property type="nucleotide sequence ID" value="NZ_JBQMXP010000003.1"/>
</dbReference>
<dbReference type="OrthoDB" id="1267911at2"/>
<evidence type="ECO:0000313" key="1">
    <source>
        <dbReference type="EMBL" id="RUL58305.1"/>
    </source>
</evidence>
<evidence type="ECO:0000313" key="2">
    <source>
        <dbReference type="Proteomes" id="UP000278983"/>
    </source>
</evidence>
<accession>A0A3S0R931</accession>
<gene>
    <name evidence="1" type="ORF">EHV08_00005</name>
</gene>
<keyword evidence="2" id="KW-1185">Reference proteome</keyword>
<dbReference type="EMBL" id="RYYU01000001">
    <property type="protein sequence ID" value="RUL58305.1"/>
    <property type="molecule type" value="Genomic_DNA"/>
</dbReference>
<dbReference type="AlphaFoldDB" id="A0A3S0R931"/>
<reference evidence="1 2" key="1">
    <citation type="submission" date="2018-12" db="EMBL/GenBank/DDBJ databases">
        <title>Genome sequencing of Prevotella sp. KCOM 3155 (= JS262).</title>
        <authorList>
            <person name="Kook J.-K."/>
            <person name="Park S.-N."/>
            <person name="Lim Y.K."/>
        </authorList>
    </citation>
    <scope>NUCLEOTIDE SEQUENCE [LARGE SCALE GENOMIC DNA]</scope>
    <source>
        <strain evidence="1 2">KCOM 3155</strain>
    </source>
</reference>
<protein>
    <recommendedName>
        <fullName evidence="3">Exo-alpha-sialidase</fullName>
    </recommendedName>
</protein>
<sequence>MKRIVLIVALVTFYLNGRADWNFDSSNNVLVTPTGLSYYDKELTTNKNGYTYVLLACPSPECGIAYRLQIMDKDGNKKLGRGGKVISSEKNRTWTTWNQYLQKDNYGNVFVAIQDARYDAGNVNYTILKFSEDGESLWKGTALNDGIGHPIEAGLSMLDTPDNGLLCAYSFTDIEAAKDCLHLEKLNKDGSIAWKKEIFQTTSSANPFPFVEKTNGDRALVLWVDKGNINANIIDCNTGDLLYDEPKVVYANGFASPKVMEVVEVMSGPDNGAIISVVDGNQQGRLVYVKNDLSIGLDGDMKGILLEQSDDTALSSTSPAVAYNAFDNTFSCFYKSFDKNNKYSQTIYYQKLDMNGEIKWKGGKTLIPLQTDDQYSFFKIRNIGDGASALFYLKYNNATNTVKGLSATVDNDGNMSEPNVFAATDKIKTGLWVSESLGDNKFITAWDEKLSDGYTLFMQEVDFASTSGMEVSTACAKPVYSDAYYSIDGTKRNGIEKGINILRRADGSIVKIAK</sequence>
<comment type="caution">
    <text evidence="1">The sequence shown here is derived from an EMBL/GenBank/DDBJ whole genome shotgun (WGS) entry which is preliminary data.</text>
</comment>
<proteinExistence type="predicted"/>
<evidence type="ECO:0008006" key="3">
    <source>
        <dbReference type="Google" id="ProtNLM"/>
    </source>
</evidence>
<dbReference type="Proteomes" id="UP000278983">
    <property type="component" value="Unassembled WGS sequence"/>
</dbReference>
<organism evidence="1 2">
    <name type="scientific">Prevotella koreensis</name>
    <dbReference type="NCBI Taxonomy" id="2490854"/>
    <lineage>
        <taxon>Bacteria</taxon>
        <taxon>Pseudomonadati</taxon>
        <taxon>Bacteroidota</taxon>
        <taxon>Bacteroidia</taxon>
        <taxon>Bacteroidales</taxon>
        <taxon>Prevotellaceae</taxon>
        <taxon>Prevotella</taxon>
    </lineage>
</organism>